<reference evidence="2 3" key="1">
    <citation type="submission" date="2016-03" db="EMBL/GenBank/DDBJ databases">
        <title>Complete genome sequence of Thermococcus celer.</title>
        <authorList>
            <person name="Oger P.M."/>
        </authorList>
    </citation>
    <scope>NUCLEOTIDE SEQUENCE [LARGE SCALE GENOMIC DNA]</scope>
    <source>
        <strain evidence="2 3">Vu 13</strain>
    </source>
</reference>
<dbReference type="InterPro" id="IPR018701">
    <property type="entry name" value="DUF2206_membrane"/>
</dbReference>
<feature type="transmembrane region" description="Helical" evidence="1">
    <location>
        <begin position="542"/>
        <end position="560"/>
    </location>
</feature>
<dbReference type="KEGG" id="tce:A3L02_01810"/>
<keyword evidence="1" id="KW-0812">Transmembrane</keyword>
<organism evidence="2 3">
    <name type="scientific">Thermococcus celer Vu 13 = JCM 8558</name>
    <dbReference type="NCBI Taxonomy" id="1293037"/>
    <lineage>
        <taxon>Archaea</taxon>
        <taxon>Methanobacteriati</taxon>
        <taxon>Methanobacteriota</taxon>
        <taxon>Thermococci</taxon>
        <taxon>Thermococcales</taxon>
        <taxon>Thermococcaceae</taxon>
        <taxon>Thermococcus</taxon>
    </lineage>
</organism>
<feature type="transmembrane region" description="Helical" evidence="1">
    <location>
        <begin position="162"/>
        <end position="179"/>
    </location>
</feature>
<dbReference type="RefSeq" id="WP_088863800.1">
    <property type="nucleotide sequence ID" value="NZ_CP014854.1"/>
</dbReference>
<name>A0A218P4M7_THECE</name>
<keyword evidence="1" id="KW-1133">Transmembrane helix</keyword>
<dbReference type="OrthoDB" id="292292at2157"/>
<evidence type="ECO:0000313" key="2">
    <source>
        <dbReference type="EMBL" id="ASI99890.1"/>
    </source>
</evidence>
<feature type="transmembrane region" description="Helical" evidence="1">
    <location>
        <begin position="293"/>
        <end position="312"/>
    </location>
</feature>
<feature type="transmembrane region" description="Helical" evidence="1">
    <location>
        <begin position="501"/>
        <end position="521"/>
    </location>
</feature>
<sequence>MDRKALIITASILIGLDSSIIIDHLGIHIPLAREVFGFIALTFLPGYLLLKILRTRVESISESIFMTVALSISTVMFMGIFANFIYPFIGIKRPITLKPLLVTFNVIVVSLLVIQQNRSLETQENLSKFPKITRWDLFFLLLPLFSLLSAYMFSFYGDNRGLLALYFVISLTPIIFIKVKNFNRAFAIWSIAISLMWSTVFGVSWNYIWGYDISGEYYYAHLVLRQGMWNVSTYYQYNTVASVNILAPLYSLILNIGIIPIFKIIYPLIFSMVSVILLKAYERLLGKKIWAELSILFFMFLFTFFTEMMALARQMIAELYLALMVYALIKRVHPLLLLIFGTSLIVSHYGTAYMVMFALLFVIPVSLAKKNSIIKESYVVLFWLFTLLWYQYVGGGFEFHKLVDIGYFTVIMLKNILKPQYSQGLAIIASKTTLTREIAKWINLIAQGLISIGMVAVVYTLIKQKERKYIEFYVLSFVFFAYDVAGVIVPFFANRLNATRLYQITLFFLSPYLVIGTATILKGFRKLFRVKLDHVNIRRMTKALAGFLLVYFLFNSGFMLEVTKDPQPVLWLDKYHSPSWSPAEITGARWLKYYTPEGNAVWLGNFKFPLFLGLGMKTKSFGKEPQVSIYAHNGNQYVYLGKETVLFKEIEAFYFDIGGIQRHQFVPLKQTKLWKQLYDFNKIYSSNQVWEYYVYR</sequence>
<keyword evidence="3" id="KW-1185">Reference proteome</keyword>
<protein>
    <recommendedName>
        <fullName evidence="4">DUF2206 domain-containing protein</fullName>
    </recommendedName>
</protein>
<feature type="transmembrane region" description="Helical" evidence="1">
    <location>
        <begin position="65"/>
        <end position="89"/>
    </location>
</feature>
<evidence type="ECO:0000313" key="3">
    <source>
        <dbReference type="Proteomes" id="UP000197156"/>
    </source>
</evidence>
<dbReference type="GeneID" id="33323447"/>
<feature type="transmembrane region" description="Helical" evidence="1">
    <location>
        <begin position="186"/>
        <end position="208"/>
    </location>
</feature>
<feature type="transmembrane region" description="Helical" evidence="1">
    <location>
        <begin position="469"/>
        <end position="489"/>
    </location>
</feature>
<feature type="transmembrane region" description="Helical" evidence="1">
    <location>
        <begin position="264"/>
        <end position="281"/>
    </location>
</feature>
<accession>A0A218P4M7</accession>
<dbReference type="Proteomes" id="UP000197156">
    <property type="component" value="Chromosome"/>
</dbReference>
<dbReference type="AlphaFoldDB" id="A0A218P4M7"/>
<keyword evidence="1" id="KW-0472">Membrane</keyword>
<feature type="transmembrane region" description="Helical" evidence="1">
    <location>
        <begin position="377"/>
        <end position="393"/>
    </location>
</feature>
<evidence type="ECO:0008006" key="4">
    <source>
        <dbReference type="Google" id="ProtNLM"/>
    </source>
</evidence>
<evidence type="ECO:0000256" key="1">
    <source>
        <dbReference type="SAM" id="Phobius"/>
    </source>
</evidence>
<feature type="transmembrane region" description="Helical" evidence="1">
    <location>
        <begin position="441"/>
        <end position="462"/>
    </location>
</feature>
<dbReference type="EMBL" id="CP014854">
    <property type="protein sequence ID" value="ASI99890.1"/>
    <property type="molecule type" value="Genomic_DNA"/>
</dbReference>
<gene>
    <name evidence="2" type="ORF">A3L02_01810</name>
</gene>
<feature type="transmembrane region" description="Helical" evidence="1">
    <location>
        <begin position="35"/>
        <end position="53"/>
    </location>
</feature>
<feature type="transmembrane region" description="Helical" evidence="1">
    <location>
        <begin position="95"/>
        <end position="114"/>
    </location>
</feature>
<proteinExistence type="predicted"/>
<feature type="transmembrane region" description="Helical" evidence="1">
    <location>
        <begin position="135"/>
        <end position="156"/>
    </location>
</feature>
<dbReference type="Pfam" id="PF09971">
    <property type="entry name" value="DUF2206"/>
    <property type="match status" value="1"/>
</dbReference>
<feature type="transmembrane region" description="Helical" evidence="1">
    <location>
        <begin position="346"/>
        <end position="365"/>
    </location>
</feature>